<evidence type="ECO:0000313" key="3">
    <source>
        <dbReference type="Proteomes" id="UP001497392"/>
    </source>
</evidence>
<dbReference type="Proteomes" id="UP001497392">
    <property type="component" value="Unassembled WGS sequence"/>
</dbReference>
<gene>
    <name evidence="2" type="primary">g10810</name>
    <name evidence="2" type="ORF">VP750_LOCUS9694</name>
</gene>
<name>A0ABP1GDD2_9CHLO</name>
<dbReference type="EMBL" id="CAXHTA020000017">
    <property type="protein sequence ID" value="CAL5227788.1"/>
    <property type="molecule type" value="Genomic_DNA"/>
</dbReference>
<comment type="caution">
    <text evidence="2">The sequence shown here is derived from an EMBL/GenBank/DDBJ whole genome shotgun (WGS) entry which is preliminary data.</text>
</comment>
<organism evidence="2 3">
    <name type="scientific">Coccomyxa viridis</name>
    <dbReference type="NCBI Taxonomy" id="1274662"/>
    <lineage>
        <taxon>Eukaryota</taxon>
        <taxon>Viridiplantae</taxon>
        <taxon>Chlorophyta</taxon>
        <taxon>core chlorophytes</taxon>
        <taxon>Trebouxiophyceae</taxon>
        <taxon>Trebouxiophyceae incertae sedis</taxon>
        <taxon>Coccomyxaceae</taxon>
        <taxon>Coccomyxa</taxon>
    </lineage>
</organism>
<feature type="compositionally biased region" description="Basic residues" evidence="1">
    <location>
        <begin position="273"/>
        <end position="286"/>
    </location>
</feature>
<sequence length="310" mass="35360">MKQKPGGLSLERFAKAKQSGYDKKAKKAKELALNAKKVNKYRKLKQKLAAKGMLSPRYTYEQQESQAELLSAQARRPRAEDAAMERIHARAGPAPDSEPELGEEEMIGEESDSDSGNDAAEQRAQLSISRPQVQQQKRQRLMPRDSSLQHLKGTLAHASQKAAGVETARHRGHHLESSAADQETLEHTRADADTAEIKSERKREHEHEHGEGHKAAAPLGRKQMRGKRKKPASQLQRVQAEVQAKKEADQREREERRRRIEEHASKVAEDERRRKRHTKMLRKRTHQGQPVMRYRMDKILGQLQAETAQT</sequence>
<reference evidence="2 3" key="1">
    <citation type="submission" date="2024-06" db="EMBL/GenBank/DDBJ databases">
        <authorList>
            <person name="Kraege A."/>
            <person name="Thomma B."/>
        </authorList>
    </citation>
    <scope>NUCLEOTIDE SEQUENCE [LARGE SCALE GENOMIC DNA]</scope>
</reference>
<proteinExistence type="predicted"/>
<dbReference type="PANTHER" id="PTHR15657">
    <property type="entry name" value="THYROID TRANSCRIPTION FACTOR 1-ASSOCIATED PROTEIN 26"/>
    <property type="match status" value="1"/>
</dbReference>
<dbReference type="PANTHER" id="PTHR15657:SF1">
    <property type="entry name" value="THYROID TRANSCRIPTION FACTOR 1-ASSOCIATED PROTEIN 26"/>
    <property type="match status" value="1"/>
</dbReference>
<feature type="region of interest" description="Disordered" evidence="1">
    <location>
        <begin position="52"/>
        <end position="294"/>
    </location>
</feature>
<feature type="region of interest" description="Disordered" evidence="1">
    <location>
        <begin position="1"/>
        <end position="26"/>
    </location>
</feature>
<feature type="compositionally biased region" description="Basic residues" evidence="1">
    <location>
        <begin position="222"/>
        <end position="231"/>
    </location>
</feature>
<feature type="compositionally biased region" description="Polar residues" evidence="1">
    <location>
        <begin position="124"/>
        <end position="136"/>
    </location>
</feature>
<feature type="compositionally biased region" description="Basic and acidic residues" evidence="1">
    <location>
        <begin position="77"/>
        <end position="88"/>
    </location>
</feature>
<feature type="compositionally biased region" description="Basic and acidic residues" evidence="1">
    <location>
        <begin position="184"/>
        <end position="214"/>
    </location>
</feature>
<protein>
    <submittedName>
        <fullName evidence="2">G10810 protein</fullName>
    </submittedName>
</protein>
<dbReference type="Pfam" id="PF08524">
    <property type="entry name" value="rRNA_processing"/>
    <property type="match status" value="1"/>
</dbReference>
<accession>A0ABP1GDD2</accession>
<evidence type="ECO:0000256" key="1">
    <source>
        <dbReference type="SAM" id="MobiDB-lite"/>
    </source>
</evidence>
<dbReference type="InterPro" id="IPR013730">
    <property type="entry name" value="Fyv7/TAP26"/>
</dbReference>
<feature type="compositionally biased region" description="Basic and acidic residues" evidence="1">
    <location>
        <begin position="243"/>
        <end position="272"/>
    </location>
</feature>
<keyword evidence="3" id="KW-1185">Reference proteome</keyword>
<evidence type="ECO:0000313" key="2">
    <source>
        <dbReference type="EMBL" id="CAL5227788.1"/>
    </source>
</evidence>
<feature type="compositionally biased region" description="Acidic residues" evidence="1">
    <location>
        <begin position="97"/>
        <end position="115"/>
    </location>
</feature>